<evidence type="ECO:0000256" key="1">
    <source>
        <dbReference type="ARBA" id="ARBA00007894"/>
    </source>
</evidence>
<dbReference type="InterPro" id="IPR014729">
    <property type="entry name" value="Rossmann-like_a/b/a_fold"/>
</dbReference>
<evidence type="ECO:0000259" key="10">
    <source>
        <dbReference type="Pfam" id="PF19269"/>
    </source>
</evidence>
<dbReference type="Pfam" id="PF00749">
    <property type="entry name" value="tRNA-synt_1c"/>
    <property type="match status" value="1"/>
</dbReference>
<dbReference type="InterPro" id="IPR020751">
    <property type="entry name" value="aa-tRNA-synth_I_codon-bd_sub2"/>
</dbReference>
<keyword evidence="5" id="KW-0067">ATP-binding</keyword>
<dbReference type="GO" id="GO:0005524">
    <property type="term" value="F:ATP binding"/>
    <property type="evidence" value="ECO:0007669"/>
    <property type="project" value="UniProtKB-KW"/>
</dbReference>
<dbReference type="InterPro" id="IPR000924">
    <property type="entry name" value="Glu/Gln-tRNA-synth"/>
</dbReference>
<dbReference type="PROSITE" id="PS00178">
    <property type="entry name" value="AA_TRNA_LIGASE_I"/>
    <property type="match status" value="1"/>
</dbReference>
<dbReference type="InterPro" id="IPR049940">
    <property type="entry name" value="GluQ/Sye"/>
</dbReference>
<evidence type="ECO:0000313" key="11">
    <source>
        <dbReference type="EMBL" id="CAB4595482.1"/>
    </source>
</evidence>
<dbReference type="InterPro" id="IPR004527">
    <property type="entry name" value="Glu-tRNA-ligase_bac/mito"/>
</dbReference>
<evidence type="ECO:0000256" key="7">
    <source>
        <dbReference type="ARBA" id="ARBA00023146"/>
    </source>
</evidence>
<dbReference type="GO" id="GO:0008270">
    <property type="term" value="F:zinc ion binding"/>
    <property type="evidence" value="ECO:0007669"/>
    <property type="project" value="InterPro"/>
</dbReference>
<keyword evidence="4" id="KW-0547">Nucleotide-binding</keyword>
<dbReference type="GO" id="GO:0005829">
    <property type="term" value="C:cytosol"/>
    <property type="evidence" value="ECO:0007669"/>
    <property type="project" value="TreeGrafter"/>
</dbReference>
<dbReference type="InterPro" id="IPR001412">
    <property type="entry name" value="aa-tRNA-synth_I_CS"/>
</dbReference>
<keyword evidence="7" id="KW-0030">Aminoacyl-tRNA synthetase</keyword>
<dbReference type="HAMAP" id="MF_00022">
    <property type="entry name" value="Glu_tRNA_synth_type1"/>
    <property type="match status" value="1"/>
</dbReference>
<dbReference type="EMBL" id="CAEZUP010000001">
    <property type="protein sequence ID" value="CAB4595482.1"/>
    <property type="molecule type" value="Genomic_DNA"/>
</dbReference>
<evidence type="ECO:0000256" key="4">
    <source>
        <dbReference type="ARBA" id="ARBA00022741"/>
    </source>
</evidence>
<dbReference type="PRINTS" id="PR00987">
    <property type="entry name" value="TRNASYNTHGLU"/>
</dbReference>
<dbReference type="SUPFAM" id="SSF48163">
    <property type="entry name" value="An anticodon-binding domain of class I aminoacyl-tRNA synthetases"/>
    <property type="match status" value="1"/>
</dbReference>
<organism evidence="11">
    <name type="scientific">freshwater metagenome</name>
    <dbReference type="NCBI Taxonomy" id="449393"/>
    <lineage>
        <taxon>unclassified sequences</taxon>
        <taxon>metagenomes</taxon>
        <taxon>ecological metagenomes</taxon>
    </lineage>
</organism>
<evidence type="ECO:0000256" key="3">
    <source>
        <dbReference type="ARBA" id="ARBA00022598"/>
    </source>
</evidence>
<dbReference type="Gene3D" id="3.40.50.620">
    <property type="entry name" value="HUPs"/>
    <property type="match status" value="1"/>
</dbReference>
<gene>
    <name evidence="11" type="ORF">UFOPK1835_00031</name>
</gene>
<comment type="similarity">
    <text evidence="1">Belongs to the class-I aminoacyl-tRNA synthetase family. Glutamate--tRNA ligase type 1 subfamily.</text>
</comment>
<keyword evidence="6" id="KW-0648">Protein biosynthesis</keyword>
<dbReference type="Gene3D" id="1.10.10.350">
    <property type="match status" value="1"/>
</dbReference>
<dbReference type="InterPro" id="IPR045462">
    <property type="entry name" value="aa-tRNA-synth_I_cd-bd"/>
</dbReference>
<keyword evidence="3" id="KW-0436">Ligase</keyword>
<dbReference type="CDD" id="cd00808">
    <property type="entry name" value="GluRS_core"/>
    <property type="match status" value="1"/>
</dbReference>
<sequence length="517" mass="56546">MGQLDGGGIGLDSGTAPGYGDNGAGTAGAGTASGAVSAHLRPDGTIELVTSSAVRVRFAPSPTGYLHIGGARTALFNWLFARQCGGEFMLRIEDTDSERSRPELIDIIFRSLEWLGLDWDGTPVHQSERGHLHQAAVDRLLGTGAAYWCDCTPDAVKARAEARGGTPGYDGFCAERNLETGEGRVVRFRVPSEGSTAFEDLIRGRVSFENENLEDFVILRSNGTPMFHLANAVDDADQGITHVVRGEDLINVTPKVILIREALAIEGDLTFAHLPLIVNEKRQKLSKRRDDVSVGDYIDRGYLAEAMVNYLATLGWGPPDDIEIRPLAEIVSLFRLEDVNKSGAFFDVKKLQHFNGEYIRNLSAPQFVNSSTRWLYEDTPWPAERFDIATFEVLAPLVQERVKLLSEVPGYVDFVFNADPTIDDDSWQKVMVKGAELAAAVLDHAIAGFADCDWTAAGLEAALFSYADQHEISKGKVQAPVRVSVTGRTVGPPLFESLEVLGRDETLRRLNAAKERL</sequence>
<feature type="domain" description="Aminoacyl-tRNA synthetase class I anticodon-binding" evidence="10">
    <location>
        <begin position="384"/>
        <end position="513"/>
    </location>
</feature>
<dbReference type="GO" id="GO:0006424">
    <property type="term" value="P:glutamyl-tRNA aminoacylation"/>
    <property type="evidence" value="ECO:0007669"/>
    <property type="project" value="InterPro"/>
</dbReference>
<dbReference type="EC" id="6.1.1.17" evidence="2"/>
<protein>
    <recommendedName>
        <fullName evidence="2">glutamate--tRNA ligase</fullName>
        <ecNumber evidence="2">6.1.1.17</ecNumber>
    </recommendedName>
    <alternativeName>
        <fullName evidence="8">Glutamyl-tRNA synthetase</fullName>
    </alternativeName>
</protein>
<dbReference type="SUPFAM" id="SSF52374">
    <property type="entry name" value="Nucleotidylyl transferase"/>
    <property type="match status" value="1"/>
</dbReference>
<dbReference type="PANTHER" id="PTHR43311">
    <property type="entry name" value="GLUTAMATE--TRNA LIGASE"/>
    <property type="match status" value="1"/>
</dbReference>
<proteinExistence type="inferred from homology"/>
<reference evidence="11" key="1">
    <citation type="submission" date="2020-05" db="EMBL/GenBank/DDBJ databases">
        <authorList>
            <person name="Chiriac C."/>
            <person name="Salcher M."/>
            <person name="Ghai R."/>
            <person name="Kavagutti S V."/>
        </authorList>
    </citation>
    <scope>NUCLEOTIDE SEQUENCE</scope>
</reference>
<evidence type="ECO:0000256" key="2">
    <source>
        <dbReference type="ARBA" id="ARBA00012835"/>
    </source>
</evidence>
<evidence type="ECO:0000259" key="9">
    <source>
        <dbReference type="Pfam" id="PF00749"/>
    </source>
</evidence>
<accession>A0A6J6G2F0</accession>
<dbReference type="Pfam" id="PF19269">
    <property type="entry name" value="Anticodon_2"/>
    <property type="match status" value="1"/>
</dbReference>
<dbReference type="PANTHER" id="PTHR43311:SF2">
    <property type="entry name" value="GLUTAMATE--TRNA LIGASE, MITOCHONDRIAL-RELATED"/>
    <property type="match status" value="1"/>
</dbReference>
<dbReference type="InterPro" id="IPR020058">
    <property type="entry name" value="Glu/Gln-tRNA-synth_Ib_cat-dom"/>
</dbReference>
<dbReference type="NCBIfam" id="TIGR00464">
    <property type="entry name" value="gltX_bact"/>
    <property type="match status" value="1"/>
</dbReference>
<evidence type="ECO:0000256" key="5">
    <source>
        <dbReference type="ARBA" id="ARBA00022840"/>
    </source>
</evidence>
<feature type="domain" description="Glutamyl/glutaminyl-tRNA synthetase class Ib catalytic" evidence="9">
    <location>
        <begin position="54"/>
        <end position="352"/>
    </location>
</feature>
<dbReference type="GO" id="GO:0004818">
    <property type="term" value="F:glutamate-tRNA ligase activity"/>
    <property type="evidence" value="ECO:0007669"/>
    <property type="project" value="UniProtKB-EC"/>
</dbReference>
<dbReference type="InterPro" id="IPR033910">
    <property type="entry name" value="GluRS_core"/>
</dbReference>
<dbReference type="GO" id="GO:0000049">
    <property type="term" value="F:tRNA binding"/>
    <property type="evidence" value="ECO:0007669"/>
    <property type="project" value="InterPro"/>
</dbReference>
<evidence type="ECO:0000256" key="6">
    <source>
        <dbReference type="ARBA" id="ARBA00022917"/>
    </source>
</evidence>
<evidence type="ECO:0000256" key="8">
    <source>
        <dbReference type="ARBA" id="ARBA00030865"/>
    </source>
</evidence>
<dbReference type="InterPro" id="IPR008925">
    <property type="entry name" value="aa_tRNA-synth_I_cd-bd_sf"/>
</dbReference>
<name>A0A6J6G2F0_9ZZZZ</name>
<dbReference type="AlphaFoldDB" id="A0A6J6G2F0"/>